<evidence type="ECO:0000313" key="2">
    <source>
        <dbReference type="Proteomes" id="UP000058074"/>
    </source>
</evidence>
<dbReference type="KEGG" id="smag:AN936_23085"/>
<dbReference type="Proteomes" id="UP000058074">
    <property type="component" value="Plasmid 1"/>
</dbReference>
<keyword evidence="1" id="KW-0614">Plasmid</keyword>
<organism evidence="1 2">
    <name type="scientific">Sphingopyxis macrogoltabida</name>
    <name type="common">Sphingomonas macrogoltabidus</name>
    <dbReference type="NCBI Taxonomy" id="33050"/>
    <lineage>
        <taxon>Bacteria</taxon>
        <taxon>Pseudomonadati</taxon>
        <taxon>Pseudomonadota</taxon>
        <taxon>Alphaproteobacteria</taxon>
        <taxon>Sphingomonadales</taxon>
        <taxon>Sphingomonadaceae</taxon>
        <taxon>Sphingopyxis</taxon>
    </lineage>
</organism>
<name>A0A0N9V418_SPHMC</name>
<gene>
    <name evidence="1" type="ORF">AN936_23085</name>
</gene>
<dbReference type="RefSeq" id="WP_149037819.1">
    <property type="nucleotide sequence ID" value="NZ_CP012701.1"/>
</dbReference>
<protein>
    <submittedName>
        <fullName evidence="1">Uncharacterized protein</fullName>
    </submittedName>
</protein>
<dbReference type="AlphaFoldDB" id="A0A0N9V418"/>
<dbReference type="EMBL" id="CP012701">
    <property type="protein sequence ID" value="ALH83039.1"/>
    <property type="molecule type" value="Genomic_DNA"/>
</dbReference>
<evidence type="ECO:0000313" key="1">
    <source>
        <dbReference type="EMBL" id="ALH83039.1"/>
    </source>
</evidence>
<dbReference type="PATRIC" id="fig|33050.5.peg.4670"/>
<sequence length="197" mass="21984">MNVKRKPAKAERPTSKMRALFREAARDIVARDREARKGGRTQNTIGEIERAMVKAYVCGQEALLNKREGLLPSANALVDWLEIPPRARETLSFLTICFSHRWSTVRGEASAPTRIPSEIELFIENGRKRWTIVNGETRSERSVADGSVAPLVRLGLLAASSDYADRYVLTASGIAAGEEYWRRSDAGDPTLPREGMR</sequence>
<geneLocation type="plasmid" evidence="1 2">
    <name>1</name>
</geneLocation>
<proteinExistence type="predicted"/>
<reference evidence="1 2" key="1">
    <citation type="journal article" date="2015" name="Genome Announc.">
        <title>Complete Genome Sequence of Polypropylene Glycol- and Polyethylene Glycol-Degrading Sphingopyxis macrogoltabida Strain EY-1.</title>
        <authorList>
            <person name="Ohtsubo Y."/>
            <person name="Nagata Y."/>
            <person name="Numata M."/>
            <person name="Tsuchikane K."/>
            <person name="Hosoyama A."/>
            <person name="Yamazoe A."/>
            <person name="Tsuda M."/>
            <person name="Fujita N."/>
            <person name="Kawai F."/>
        </authorList>
    </citation>
    <scope>NUCLEOTIDE SEQUENCE [LARGE SCALE GENOMIC DNA]</scope>
    <source>
        <strain evidence="1 2">EY-1</strain>
        <plasmid evidence="1">1</plasmid>
    </source>
</reference>
<accession>A0A0N9V418</accession>
<dbReference type="OrthoDB" id="8093642at2"/>